<evidence type="ECO:0000313" key="4">
    <source>
        <dbReference type="Proteomes" id="UP000267268"/>
    </source>
</evidence>
<dbReference type="AlphaFoldDB" id="A0A3Q9FVR4"/>
<protein>
    <submittedName>
        <fullName evidence="3">Redoxin domain-containing protein</fullName>
    </submittedName>
</protein>
<dbReference type="SUPFAM" id="SSF52833">
    <property type="entry name" value="Thioredoxin-like"/>
    <property type="match status" value="1"/>
</dbReference>
<proteinExistence type="predicted"/>
<dbReference type="GO" id="GO:0016491">
    <property type="term" value="F:oxidoreductase activity"/>
    <property type="evidence" value="ECO:0007669"/>
    <property type="project" value="InterPro"/>
</dbReference>
<keyword evidence="1" id="KW-0472">Membrane</keyword>
<dbReference type="InterPro" id="IPR000866">
    <property type="entry name" value="AhpC/TSA"/>
</dbReference>
<keyword evidence="1" id="KW-0812">Transmembrane</keyword>
<dbReference type="GO" id="GO:0016209">
    <property type="term" value="F:antioxidant activity"/>
    <property type="evidence" value="ECO:0007669"/>
    <property type="project" value="InterPro"/>
</dbReference>
<keyword evidence="3" id="KW-0614">Plasmid</keyword>
<dbReference type="Gene3D" id="3.40.30.10">
    <property type="entry name" value="Glutaredoxin"/>
    <property type="match status" value="1"/>
</dbReference>
<keyword evidence="1" id="KW-1133">Transmembrane helix</keyword>
<sequence>MLTKKNVIGSIFGGLMLIMLGNIIYLHQTKVIQLSKKNKLPDLFVESIVSNKKVNLHQYLGQKIIILYFNSECQFCEKEIKMFYESSSSLKESDIKLLLVSEEKISSIKAFFRKNNYDISSFELYKASTDAMFNSIGSVDTPDLFLYDKEGNLIKNIKGNTKLSYILEQFKG</sequence>
<dbReference type="InterPro" id="IPR036249">
    <property type="entry name" value="Thioredoxin-like_sf"/>
</dbReference>
<organism evidence="3 4">
    <name type="scientific">Flammeovirga pectinis</name>
    <dbReference type="NCBI Taxonomy" id="2494373"/>
    <lineage>
        <taxon>Bacteria</taxon>
        <taxon>Pseudomonadati</taxon>
        <taxon>Bacteroidota</taxon>
        <taxon>Cytophagia</taxon>
        <taxon>Cytophagales</taxon>
        <taxon>Flammeovirgaceae</taxon>
        <taxon>Flammeovirga</taxon>
    </lineage>
</organism>
<evidence type="ECO:0000259" key="2">
    <source>
        <dbReference type="Pfam" id="PF00578"/>
    </source>
</evidence>
<dbReference type="OrthoDB" id="662072at2"/>
<evidence type="ECO:0000256" key="1">
    <source>
        <dbReference type="SAM" id="Phobius"/>
    </source>
</evidence>
<geneLocation type="plasmid" evidence="3">
    <name>unnamed1</name>
</geneLocation>
<name>A0A3Q9FVR4_9BACT</name>
<dbReference type="EMBL" id="CP034564">
    <property type="protein sequence ID" value="AZQ65642.1"/>
    <property type="molecule type" value="Genomic_DNA"/>
</dbReference>
<dbReference type="KEGG" id="fll:EI427_25750"/>
<gene>
    <name evidence="3" type="ORF">EI427_25750</name>
</gene>
<reference evidence="3 4" key="1">
    <citation type="submission" date="2018-12" db="EMBL/GenBank/DDBJ databases">
        <title>Flammeovirga pectinis sp. nov., isolated from the gut of the Korean scallop, Patinopecten yessoensis.</title>
        <authorList>
            <person name="Bae J.-W."/>
            <person name="Jeong Y.-S."/>
            <person name="Kang W."/>
        </authorList>
    </citation>
    <scope>NUCLEOTIDE SEQUENCE [LARGE SCALE GENOMIC DNA]</scope>
    <source>
        <strain evidence="3 4">L12M1</strain>
        <plasmid evidence="3 4">unnamed1</plasmid>
    </source>
</reference>
<feature type="transmembrane region" description="Helical" evidence="1">
    <location>
        <begin position="6"/>
        <end position="26"/>
    </location>
</feature>
<accession>A0A3Q9FVR4</accession>
<feature type="domain" description="Alkyl hydroperoxide reductase subunit C/ Thiol specific antioxidant" evidence="2">
    <location>
        <begin position="40"/>
        <end position="153"/>
    </location>
</feature>
<dbReference type="Pfam" id="PF00578">
    <property type="entry name" value="AhpC-TSA"/>
    <property type="match status" value="1"/>
</dbReference>
<evidence type="ECO:0000313" key="3">
    <source>
        <dbReference type="EMBL" id="AZQ65642.1"/>
    </source>
</evidence>
<dbReference type="Proteomes" id="UP000267268">
    <property type="component" value="Plasmid unnamed1"/>
</dbReference>
<keyword evidence="4" id="KW-1185">Reference proteome</keyword>
<dbReference type="RefSeq" id="WP_126620559.1">
    <property type="nucleotide sequence ID" value="NZ_CP034564.1"/>
</dbReference>